<evidence type="ECO:0008006" key="3">
    <source>
        <dbReference type="Google" id="ProtNLM"/>
    </source>
</evidence>
<reference evidence="1" key="1">
    <citation type="submission" date="2020-03" db="EMBL/GenBank/DDBJ databases">
        <title>Solimonas marina sp. nov., isolated from deep seawater of the Pacific Ocean.</title>
        <authorList>
            <person name="Liu X."/>
            <person name="Lai Q."/>
            <person name="Sun F."/>
            <person name="Gai Y."/>
            <person name="Li G."/>
            <person name="Shao Z."/>
        </authorList>
    </citation>
    <scope>NUCLEOTIDE SEQUENCE</scope>
    <source>
        <strain evidence="1">C16B3</strain>
    </source>
</reference>
<dbReference type="RefSeq" id="WP_168146796.1">
    <property type="nucleotide sequence ID" value="NZ_JAAVXB010000002.1"/>
</dbReference>
<keyword evidence="2" id="KW-1185">Reference proteome</keyword>
<protein>
    <recommendedName>
        <fullName evidence="3">Phosphoribosyl-ATP pyrophosphohydrolase</fullName>
    </recommendedName>
</protein>
<name>A0A969W6Y9_9GAMM</name>
<evidence type="ECO:0000313" key="2">
    <source>
        <dbReference type="Proteomes" id="UP000653472"/>
    </source>
</evidence>
<sequence>MKNVVQDVERFMRAAAQETPIGPMMTPTAMLYFGNPDDLDIGPNGPMIGGLVGEEIAELADAWLRRDDAQILDGALDTIWTIVAGLRALGFPIEDGWVEVARSNLAKIAADGTLHRREDGKVMKPEGWTPPDLRGVIDQHGFRAIAAMARANGEARS</sequence>
<dbReference type="EMBL" id="JAAVXB010000002">
    <property type="protein sequence ID" value="NKF21537.1"/>
    <property type="molecule type" value="Genomic_DNA"/>
</dbReference>
<dbReference type="Pfam" id="PF01503">
    <property type="entry name" value="PRA-PH"/>
    <property type="match status" value="1"/>
</dbReference>
<proteinExistence type="predicted"/>
<dbReference type="InterPro" id="IPR021130">
    <property type="entry name" value="PRib-ATP_PPHydrolase-like"/>
</dbReference>
<dbReference type="Gene3D" id="1.10.3420.10">
    <property type="entry name" value="putative ntp pyrophosphohydrolase like domain"/>
    <property type="match status" value="1"/>
</dbReference>
<dbReference type="AlphaFoldDB" id="A0A969W6Y9"/>
<comment type="caution">
    <text evidence="1">The sequence shown here is derived from an EMBL/GenBank/DDBJ whole genome shotgun (WGS) entry which is preliminary data.</text>
</comment>
<gene>
    <name evidence="1" type="ORF">G7Y82_04350</name>
</gene>
<accession>A0A969W6Y9</accession>
<evidence type="ECO:0000313" key="1">
    <source>
        <dbReference type="EMBL" id="NKF21537.1"/>
    </source>
</evidence>
<organism evidence="1 2">
    <name type="scientific">Solimonas marina</name>
    <dbReference type="NCBI Taxonomy" id="2714601"/>
    <lineage>
        <taxon>Bacteria</taxon>
        <taxon>Pseudomonadati</taxon>
        <taxon>Pseudomonadota</taxon>
        <taxon>Gammaproteobacteria</taxon>
        <taxon>Nevskiales</taxon>
        <taxon>Nevskiaceae</taxon>
        <taxon>Solimonas</taxon>
    </lineage>
</organism>
<dbReference type="InterPro" id="IPR023292">
    <property type="entry name" value="NTP_PyroPHydrolase-like_dom_sf"/>
</dbReference>
<dbReference type="Proteomes" id="UP000653472">
    <property type="component" value="Unassembled WGS sequence"/>
</dbReference>